<dbReference type="Gene3D" id="1.25.40.200">
    <property type="entry name" value="Ran-GTPase activating protein 1, C-terminal domain"/>
    <property type="match status" value="1"/>
</dbReference>
<dbReference type="SMART" id="SM00368">
    <property type="entry name" value="LRR_RI"/>
    <property type="match status" value="8"/>
</dbReference>
<dbReference type="Pfam" id="PF07834">
    <property type="entry name" value="RanGAP1_C"/>
    <property type="match status" value="1"/>
</dbReference>
<evidence type="ECO:0000256" key="3">
    <source>
        <dbReference type="ARBA" id="ARBA00022737"/>
    </source>
</evidence>
<dbReference type="InterPro" id="IPR001611">
    <property type="entry name" value="Leu-rich_rpt"/>
</dbReference>
<evidence type="ECO:0000256" key="2">
    <source>
        <dbReference type="ARBA" id="ARBA00022614"/>
    </source>
</evidence>
<feature type="domain" description="Ran-GTPase activating protein 1 C-terminal" evidence="5">
    <location>
        <begin position="408"/>
        <end position="582"/>
    </location>
</feature>
<dbReference type="GO" id="GO:0005829">
    <property type="term" value="C:cytosol"/>
    <property type="evidence" value="ECO:0007669"/>
    <property type="project" value="TreeGrafter"/>
</dbReference>
<proteinExistence type="predicted"/>
<keyword evidence="3" id="KW-0677">Repeat</keyword>
<dbReference type="GO" id="GO:0005634">
    <property type="term" value="C:nucleus"/>
    <property type="evidence" value="ECO:0007669"/>
    <property type="project" value="TreeGrafter"/>
</dbReference>
<dbReference type="CDD" id="cd00116">
    <property type="entry name" value="LRR_RI"/>
    <property type="match status" value="1"/>
</dbReference>
<evidence type="ECO:0000256" key="4">
    <source>
        <dbReference type="SAM" id="MobiDB-lite"/>
    </source>
</evidence>
<dbReference type="PANTHER" id="PTHR24113:SF12">
    <property type="entry name" value="RAN GTPASE-ACTIVATING PROTEIN 1"/>
    <property type="match status" value="1"/>
</dbReference>
<dbReference type="AlphaFoldDB" id="A0A0B7B2X5"/>
<feature type="non-terminal residue" evidence="6">
    <location>
        <position position="1"/>
    </location>
</feature>
<protein>
    <recommendedName>
        <fullName evidence="5">Ran-GTPase activating protein 1 C-terminal domain-containing protein</fullName>
    </recommendedName>
</protein>
<dbReference type="SUPFAM" id="SSF69099">
    <property type="entry name" value="Ran-GTPase activating protein 1 (RanGAP1), C-terminal domain"/>
    <property type="match status" value="1"/>
</dbReference>
<reference evidence="6" key="1">
    <citation type="submission" date="2014-12" db="EMBL/GenBank/DDBJ databases">
        <title>Insight into the proteome of Arion vulgaris.</title>
        <authorList>
            <person name="Aradska J."/>
            <person name="Bulat T."/>
            <person name="Smidak R."/>
            <person name="Sarate P."/>
            <person name="Gangsoo J."/>
            <person name="Sialana F."/>
            <person name="Bilban M."/>
            <person name="Lubec G."/>
        </authorList>
    </citation>
    <scope>NUCLEOTIDE SEQUENCE</scope>
    <source>
        <tissue evidence="6">Skin</tissue>
    </source>
</reference>
<gene>
    <name evidence="6" type="primary">ORF158084</name>
</gene>
<feature type="region of interest" description="Disordered" evidence="4">
    <location>
        <begin position="374"/>
        <end position="409"/>
    </location>
</feature>
<organism evidence="6">
    <name type="scientific">Arion vulgaris</name>
    <dbReference type="NCBI Taxonomy" id="1028688"/>
    <lineage>
        <taxon>Eukaryota</taxon>
        <taxon>Metazoa</taxon>
        <taxon>Spiralia</taxon>
        <taxon>Lophotrochozoa</taxon>
        <taxon>Mollusca</taxon>
        <taxon>Gastropoda</taxon>
        <taxon>Heterobranchia</taxon>
        <taxon>Euthyneura</taxon>
        <taxon>Panpulmonata</taxon>
        <taxon>Eupulmonata</taxon>
        <taxon>Stylommatophora</taxon>
        <taxon>Helicina</taxon>
        <taxon>Arionoidea</taxon>
        <taxon>Arionidae</taxon>
        <taxon>Arion</taxon>
    </lineage>
</organism>
<dbReference type="GO" id="GO:0005096">
    <property type="term" value="F:GTPase activator activity"/>
    <property type="evidence" value="ECO:0007669"/>
    <property type="project" value="UniProtKB-KW"/>
</dbReference>
<dbReference type="InterPro" id="IPR036720">
    <property type="entry name" value="RanGAP1_C_sf"/>
</dbReference>
<dbReference type="GO" id="GO:0048471">
    <property type="term" value="C:perinuclear region of cytoplasm"/>
    <property type="evidence" value="ECO:0007669"/>
    <property type="project" value="TreeGrafter"/>
</dbReference>
<dbReference type="EMBL" id="HACG01040362">
    <property type="protein sequence ID" value="CEK87227.1"/>
    <property type="molecule type" value="Transcribed_RNA"/>
</dbReference>
<dbReference type="InterPro" id="IPR027038">
    <property type="entry name" value="RanGap"/>
</dbReference>
<feature type="compositionally biased region" description="Acidic residues" evidence="4">
    <location>
        <begin position="379"/>
        <end position="394"/>
    </location>
</feature>
<dbReference type="GO" id="GO:0006913">
    <property type="term" value="P:nucleocytoplasmic transport"/>
    <property type="evidence" value="ECO:0007669"/>
    <property type="project" value="TreeGrafter"/>
</dbReference>
<dbReference type="GO" id="GO:0007165">
    <property type="term" value="P:signal transduction"/>
    <property type="evidence" value="ECO:0007669"/>
    <property type="project" value="InterPro"/>
</dbReference>
<evidence type="ECO:0000259" key="5">
    <source>
        <dbReference type="Pfam" id="PF07834"/>
    </source>
</evidence>
<evidence type="ECO:0000313" key="6">
    <source>
        <dbReference type="EMBL" id="CEK87227.1"/>
    </source>
</evidence>
<dbReference type="Pfam" id="PF13516">
    <property type="entry name" value="LRR_6"/>
    <property type="match status" value="4"/>
</dbReference>
<keyword evidence="1" id="KW-0343">GTPase activation</keyword>
<dbReference type="GO" id="GO:0031267">
    <property type="term" value="F:small GTPase binding"/>
    <property type="evidence" value="ECO:0007669"/>
    <property type="project" value="TreeGrafter"/>
</dbReference>
<dbReference type="InterPro" id="IPR009109">
    <property type="entry name" value="Ran_GTPase_activating_1_C"/>
</dbReference>
<name>A0A0B7B2X5_9EUPU</name>
<accession>A0A0B7B2X5</accession>
<dbReference type="PANTHER" id="PTHR24113">
    <property type="entry name" value="RAN GTPASE-ACTIVATING PROTEIN 1"/>
    <property type="match status" value="1"/>
</dbReference>
<evidence type="ECO:0000256" key="1">
    <source>
        <dbReference type="ARBA" id="ARBA00022468"/>
    </source>
</evidence>
<dbReference type="InterPro" id="IPR032675">
    <property type="entry name" value="LRR_dom_sf"/>
</dbReference>
<dbReference type="SUPFAM" id="SSF52047">
    <property type="entry name" value="RNI-like"/>
    <property type="match status" value="1"/>
</dbReference>
<keyword evidence="2" id="KW-0433">Leucine-rich repeat</keyword>
<dbReference type="Gene3D" id="3.80.10.10">
    <property type="entry name" value="Ribonuclease Inhibitor"/>
    <property type="match status" value="1"/>
</dbReference>
<sequence>LAYENLHNSAFYIVFLVFMKMSNLTIDEVADKLAETRVDSKFELSFKGKGLKLNTAEDAKEIVQAIENCNHMTALCLEANTLGVEAAKEIANALGKHPEFERALWSDMFTGRLKTEIPNALKHLGSAIIGADCHLSELDLSDNAFGPNGVVGLVDLLKSKSCYSLKELKLNNNGLGFGGGKMLADSLLECHKKSVAAGTPLSLRVFISGRNRLENDGATALSAAFKAIGTLELLSMPQNGINHPGISALAEAISVNSHLKHLNLNDNTFTVKGAEAIAKALPKLEKLEVINFGDCLVRSEGAKAIADALKDGHKYLQELILSGNEITATGAIDVVECLENKKVFKKLDLNANNFGDEGCEDVKSMVENLGLSGVLGSLSDDEGDEDEEDDENSGEDEKSQNESDEEVAADTKLQVKETAQTPTRPQVSAKDFLTFPSPSKLLQVEHLGDSLLKELGEDKKDVDKVVGTVMKVALVVNKDDETKLKACECADSLLQHLFNNVENAGPRIANAFLVYMGLIKGEDKKYTAPKNITGPLLVLEHATKKAYFPVLAREILLMFVIKPHPLLEQSSEARHKILQTLHAF</sequence>